<accession>A0AAV9I1M8</accession>
<feature type="region of interest" description="Disordered" evidence="6">
    <location>
        <begin position="506"/>
        <end position="568"/>
    </location>
</feature>
<feature type="compositionally biased region" description="Polar residues" evidence="6">
    <location>
        <begin position="554"/>
        <end position="568"/>
    </location>
</feature>
<dbReference type="AlphaFoldDB" id="A0AAV9I1M8"/>
<dbReference type="InterPro" id="IPR028361">
    <property type="entry name" value="GPI_transamidase"/>
</dbReference>
<evidence type="ECO:0000313" key="10">
    <source>
        <dbReference type="EMBL" id="KAK4465871.1"/>
    </source>
</evidence>
<reference evidence="10" key="1">
    <citation type="journal article" date="2023" name="Mol. Phylogenet. Evol.">
        <title>Genome-scale phylogeny and comparative genomics of the fungal order Sordariales.</title>
        <authorList>
            <person name="Hensen N."/>
            <person name="Bonometti L."/>
            <person name="Westerberg I."/>
            <person name="Brannstrom I.O."/>
            <person name="Guillou S."/>
            <person name="Cros-Aarteil S."/>
            <person name="Calhoun S."/>
            <person name="Haridas S."/>
            <person name="Kuo A."/>
            <person name="Mondo S."/>
            <person name="Pangilinan J."/>
            <person name="Riley R."/>
            <person name="LaButti K."/>
            <person name="Andreopoulos B."/>
            <person name="Lipzen A."/>
            <person name="Chen C."/>
            <person name="Yan M."/>
            <person name="Daum C."/>
            <person name="Ng V."/>
            <person name="Clum A."/>
            <person name="Steindorff A."/>
            <person name="Ohm R.A."/>
            <person name="Martin F."/>
            <person name="Silar P."/>
            <person name="Natvig D.O."/>
            <person name="Lalanne C."/>
            <person name="Gautier V."/>
            <person name="Ament-Velasquez S.L."/>
            <person name="Kruys A."/>
            <person name="Hutchinson M.I."/>
            <person name="Powell A.J."/>
            <person name="Barry K."/>
            <person name="Miller A.N."/>
            <person name="Grigoriev I.V."/>
            <person name="Debuchy R."/>
            <person name="Gladieux P."/>
            <person name="Hiltunen Thoren M."/>
            <person name="Johannesson H."/>
        </authorList>
    </citation>
    <scope>NUCLEOTIDE SEQUENCE</scope>
    <source>
        <strain evidence="10">PSN324</strain>
    </source>
</reference>
<keyword evidence="11" id="KW-1185">Reference proteome</keyword>
<gene>
    <name evidence="10" type="ORF">QBC42DRAFT_303111</name>
</gene>
<dbReference type="PANTHER" id="PTHR48067:SF1">
    <property type="entry name" value="GPI-ANCHOR TRANSAMIDASE"/>
    <property type="match status" value="1"/>
</dbReference>
<dbReference type="Gene3D" id="3.40.50.1460">
    <property type="match status" value="1"/>
</dbReference>
<dbReference type="Pfam" id="PF12660">
    <property type="entry name" value="zf-TFIIIC"/>
    <property type="match status" value="1"/>
</dbReference>
<dbReference type="PIRSF" id="PIRSF019663">
    <property type="entry name" value="Legumain"/>
    <property type="match status" value="1"/>
</dbReference>
<comment type="pathway">
    <text evidence="1">Glycolipid biosynthesis; glycosylphosphatidylinositol-anchor biosynthesis.</text>
</comment>
<dbReference type="Proteomes" id="UP001321749">
    <property type="component" value="Unassembled WGS sequence"/>
</dbReference>
<feature type="region of interest" description="Disordered" evidence="6">
    <location>
        <begin position="334"/>
        <end position="355"/>
    </location>
</feature>
<reference evidence="10" key="2">
    <citation type="submission" date="2023-06" db="EMBL/GenBank/DDBJ databases">
        <authorList>
            <consortium name="Lawrence Berkeley National Laboratory"/>
            <person name="Mondo S.J."/>
            <person name="Hensen N."/>
            <person name="Bonometti L."/>
            <person name="Westerberg I."/>
            <person name="Brannstrom I.O."/>
            <person name="Guillou S."/>
            <person name="Cros-Aarteil S."/>
            <person name="Calhoun S."/>
            <person name="Haridas S."/>
            <person name="Kuo A."/>
            <person name="Pangilinan J."/>
            <person name="Riley R."/>
            <person name="Labutti K."/>
            <person name="Andreopoulos B."/>
            <person name="Lipzen A."/>
            <person name="Chen C."/>
            <person name="Yanf M."/>
            <person name="Daum C."/>
            <person name="Ng V."/>
            <person name="Clum A."/>
            <person name="Steindorff A."/>
            <person name="Ohm R."/>
            <person name="Martin F."/>
            <person name="Silar P."/>
            <person name="Natvig D."/>
            <person name="Lalanne C."/>
            <person name="Gautier V."/>
            <person name="Ament-Velasquez S.L."/>
            <person name="Kruys A."/>
            <person name="Hutchinson M.I."/>
            <person name="Powell A.J."/>
            <person name="Barry K."/>
            <person name="Miller A.N."/>
            <person name="Grigoriev I.V."/>
            <person name="Debuchy R."/>
            <person name="Gladieux P."/>
            <person name="Thoren M.H."/>
            <person name="Johannesson H."/>
        </authorList>
    </citation>
    <scope>NUCLEOTIDE SEQUENCE</scope>
    <source>
        <strain evidence="10">PSN324</strain>
    </source>
</reference>
<evidence type="ECO:0000256" key="4">
    <source>
        <dbReference type="ARBA" id="ARBA00022729"/>
    </source>
</evidence>
<evidence type="ECO:0000259" key="9">
    <source>
        <dbReference type="Pfam" id="PF12660"/>
    </source>
</evidence>
<dbReference type="GO" id="GO:0006506">
    <property type="term" value="P:GPI anchor biosynthetic process"/>
    <property type="evidence" value="ECO:0007669"/>
    <property type="project" value="UniProtKB-KW"/>
</dbReference>
<dbReference type="InterPro" id="IPR024761">
    <property type="entry name" value="TFIIIC_delta_N"/>
</dbReference>
<keyword evidence="3" id="KW-0337">GPI-anchor biosynthesis</keyword>
<feature type="chain" id="PRO_5043564039" description="GPI-anchor transamidase" evidence="7">
    <location>
        <begin position="27"/>
        <end position="1161"/>
    </location>
</feature>
<dbReference type="PANTHER" id="PTHR48067">
    <property type="entry name" value="GPI-ANCHOR TRANSAMIDASE"/>
    <property type="match status" value="1"/>
</dbReference>
<dbReference type="InterPro" id="IPR001096">
    <property type="entry name" value="Peptidase_C13"/>
</dbReference>
<evidence type="ECO:0008006" key="12">
    <source>
        <dbReference type="Google" id="ProtNLM"/>
    </source>
</evidence>
<proteinExistence type="inferred from homology"/>
<dbReference type="GO" id="GO:0042765">
    <property type="term" value="C:GPI-anchor transamidase complex"/>
    <property type="evidence" value="ECO:0007669"/>
    <property type="project" value="InterPro"/>
</dbReference>
<feature type="compositionally biased region" description="Polar residues" evidence="6">
    <location>
        <begin position="338"/>
        <end position="355"/>
    </location>
</feature>
<dbReference type="GO" id="GO:0016255">
    <property type="term" value="P:attachment of GPI anchor to protein"/>
    <property type="evidence" value="ECO:0007669"/>
    <property type="project" value="InterPro"/>
</dbReference>
<sequence>MRISNFLRLPAFLAAALLAPAALVEAEHTSNWAVLVCTSRFWFNYRHLANVLSIYRTVKRLGIPDSQIILMLPDDMACNPRNAFPGTVYSNADRAVDLYGDNIEVDYRGYEVTVENFIRLLTDRVGEEMPRSKRLLTDDRSNILVYMTGHGGNEFLKFQDAEEIGAFDLADAFEQMWEKKRYHEILFMIDTCQANTMYSKLYSPNIIATGSSELDQSSYSHHADNDIGVAVIDRYTYYNLEFLESEVRDTSSKKTVGDLFDSYTYEKIHSHAGVRYDLFRGGAEAARSRLLTDFFGNVQNVEVDGAKNTTTEQDLISLSKTIAALHKKAEEEEAALKQNSTTAPKAKLSSQRKIQSTKPLTDDNWWTKKIYGATALAGCALLWGFLPLREITLNSRPLVKRAIQFSCDGDLAVSADDSVHVFVPEFPDLSRRREREARKANADAHQDRDADGGLSSDEEGDGKRRYNPETFRTQFSEGSKHMPVSYPPIDPRINRELFTAAGVPFPYDFETARDPDDTEEDVEDSDTLDDESESESESDAYDSDDEVAGGTRLGFNQPQGAGTAPITSVGSSMNHVVRIGWSPSGLGVNRRPILAILTGSGTLAMYGDHNMAANILQRANDNMIQRRELNSWIVLWGIGERMMVPGQQVKVAEYIRSFAWAHEVGPGQALLATVNDQKEIAIISIQTVSVQDENKPKEALIMRTEPKERTVWLVREITRFKAEGPHLPIDIWSHGNASACRGIISTGWHLHPFEVPLAGLQAPKPPIAKHCVKDCGTLYDEYDCQNPIVDLVIHPPDPLNPSDSPLYTVVRMSATPSNTDWFETNVPPPVSPSNDSSYDGQLQWVRSIAQKLEIMVPVDMYLRRGGYTGESDSDGSDDEDEDEDDDDDEMLDDTFGVQDDMIDYSEGQGLTAYDPVASAVPEIHPHRFRMHGLTLSPGGGCSAVLVSNHSTQHPERGGWHTVKSSVLFSHRPRVPKGHRGDCVAEERKEGVREDTIIDPRMGVSRQQQQNQQQQQQQQQQVKHEEIPKAILTTEGQLFEYLYGAGPEVPGVHYPLPVNPNSSLAQLFAAALEKQTCELCGAPVNRRKGDLSGCEKGHYFGRCATSGLAVQLPGVTRSCGTCGLRTMRPEVLLAKVPEEIREEVRKAVGDGVCGGCGGKFLN</sequence>
<feature type="compositionally biased region" description="Acidic residues" evidence="6">
    <location>
        <begin position="871"/>
        <end position="892"/>
    </location>
</feature>
<feature type="active site" description="Nucleophile" evidence="5">
    <location>
        <position position="192"/>
    </location>
</feature>
<evidence type="ECO:0000256" key="1">
    <source>
        <dbReference type="ARBA" id="ARBA00004687"/>
    </source>
</evidence>
<keyword evidence="4 7" id="KW-0732">Signal</keyword>
<feature type="domain" description="Transcription factor IIIC 90kDa subunit N-terminal" evidence="8">
    <location>
        <begin position="563"/>
        <end position="693"/>
    </location>
</feature>
<dbReference type="Pfam" id="PF12657">
    <property type="entry name" value="TFIIIC_delta"/>
    <property type="match status" value="1"/>
</dbReference>
<evidence type="ECO:0000256" key="3">
    <source>
        <dbReference type="ARBA" id="ARBA00022502"/>
    </source>
</evidence>
<evidence type="ECO:0000256" key="7">
    <source>
        <dbReference type="SAM" id="SignalP"/>
    </source>
</evidence>
<evidence type="ECO:0000313" key="11">
    <source>
        <dbReference type="Proteomes" id="UP001321749"/>
    </source>
</evidence>
<feature type="region of interest" description="Disordered" evidence="6">
    <location>
        <begin position="432"/>
        <end position="467"/>
    </location>
</feature>
<dbReference type="EMBL" id="MU864936">
    <property type="protein sequence ID" value="KAK4465871.1"/>
    <property type="molecule type" value="Genomic_DNA"/>
</dbReference>
<feature type="active site" evidence="5">
    <location>
        <position position="150"/>
    </location>
</feature>
<comment type="similarity">
    <text evidence="2">Belongs to the peptidase C13 family.</text>
</comment>
<feature type="domain" description="Transcription factor IIIC putative zinc-finger" evidence="9">
    <location>
        <begin position="1073"/>
        <end position="1159"/>
    </location>
</feature>
<protein>
    <recommendedName>
        <fullName evidence="12">GPI-anchor transamidase</fullName>
    </recommendedName>
</protein>
<dbReference type="PIRSF" id="PIRSF500138">
    <property type="entry name" value="GPI8"/>
    <property type="match status" value="1"/>
</dbReference>
<dbReference type="GO" id="GO:0003923">
    <property type="term" value="F:GPI-anchor transamidase activity"/>
    <property type="evidence" value="ECO:0007669"/>
    <property type="project" value="InterPro"/>
</dbReference>
<evidence type="ECO:0000256" key="2">
    <source>
        <dbReference type="ARBA" id="ARBA00009941"/>
    </source>
</evidence>
<organism evidence="10 11">
    <name type="scientific">Cladorrhinum samala</name>
    <dbReference type="NCBI Taxonomy" id="585594"/>
    <lineage>
        <taxon>Eukaryota</taxon>
        <taxon>Fungi</taxon>
        <taxon>Dikarya</taxon>
        <taxon>Ascomycota</taxon>
        <taxon>Pezizomycotina</taxon>
        <taxon>Sordariomycetes</taxon>
        <taxon>Sordariomycetidae</taxon>
        <taxon>Sordariales</taxon>
        <taxon>Podosporaceae</taxon>
        <taxon>Cladorrhinum</taxon>
    </lineage>
</organism>
<evidence type="ECO:0000256" key="5">
    <source>
        <dbReference type="PIRSR" id="PIRSR019663-1"/>
    </source>
</evidence>
<name>A0AAV9I1M8_9PEZI</name>
<comment type="caution">
    <text evidence="10">The sequence shown here is derived from an EMBL/GenBank/DDBJ whole genome shotgun (WGS) entry which is preliminary data.</text>
</comment>
<dbReference type="PRINTS" id="PR00776">
    <property type="entry name" value="HEMOGLOBNASE"/>
</dbReference>
<evidence type="ECO:0000259" key="8">
    <source>
        <dbReference type="Pfam" id="PF12657"/>
    </source>
</evidence>
<dbReference type="GO" id="GO:0006508">
    <property type="term" value="P:proteolysis"/>
    <property type="evidence" value="ECO:0007669"/>
    <property type="project" value="InterPro"/>
</dbReference>
<evidence type="ECO:0000256" key="6">
    <source>
        <dbReference type="SAM" id="MobiDB-lite"/>
    </source>
</evidence>
<dbReference type="FunFam" id="3.40.50.1460:FF:000003">
    <property type="entry name" value="GPI-anchor transamidase"/>
    <property type="match status" value="1"/>
</dbReference>
<feature type="region of interest" description="Disordered" evidence="6">
    <location>
        <begin position="865"/>
        <end position="893"/>
    </location>
</feature>
<feature type="compositionally biased region" description="Acidic residues" evidence="6">
    <location>
        <begin position="516"/>
        <end position="547"/>
    </location>
</feature>
<dbReference type="InterPro" id="IPR024764">
    <property type="entry name" value="TFIIIC_Znf"/>
</dbReference>
<feature type="compositionally biased region" description="Basic and acidic residues" evidence="6">
    <location>
        <begin position="432"/>
        <end position="451"/>
    </location>
</feature>
<feature type="signal peptide" evidence="7">
    <location>
        <begin position="1"/>
        <end position="26"/>
    </location>
</feature>
<dbReference type="Pfam" id="PF01650">
    <property type="entry name" value="Peptidase_C13"/>
    <property type="match status" value="1"/>
</dbReference>